<name>A0A679GQ11_9GAMM</name>
<reference evidence="2 3" key="1">
    <citation type="journal article" date="2020" name="Microbiol. Resour. Announc.">
        <title>Complete genome sequence of Pseudomonas otitidis strain MrB4, isolated from Lake Biwa in Japan.</title>
        <authorList>
            <person name="Miyazaki K."/>
            <person name="Hase E."/>
            <person name="Maruya T."/>
        </authorList>
    </citation>
    <scope>NUCLEOTIDE SEQUENCE [LARGE SCALE GENOMIC DNA]</scope>
    <source>
        <strain evidence="2 3">MrB4</strain>
    </source>
</reference>
<dbReference type="Proteomes" id="UP000501237">
    <property type="component" value="Chromosome"/>
</dbReference>
<protein>
    <submittedName>
        <fullName evidence="2">Uncharacterized protein</fullName>
    </submittedName>
</protein>
<sequence>MGNPELTRISPSAFESGGRGVNVPLQPAINSTDNSATTRADMTSLLTGLFSVKLSCDADGWLTKQDFLSGART</sequence>
<organism evidence="2 3">
    <name type="scientific">Metapseudomonas otitidis</name>
    <dbReference type="NCBI Taxonomy" id="319939"/>
    <lineage>
        <taxon>Bacteria</taxon>
        <taxon>Pseudomonadati</taxon>
        <taxon>Pseudomonadota</taxon>
        <taxon>Gammaproteobacteria</taxon>
        <taxon>Pseudomonadales</taxon>
        <taxon>Pseudomonadaceae</taxon>
        <taxon>Metapseudomonas</taxon>
    </lineage>
</organism>
<gene>
    <name evidence="2" type="ORF">PtoMrB4_54790</name>
</gene>
<evidence type="ECO:0000256" key="1">
    <source>
        <dbReference type="SAM" id="MobiDB-lite"/>
    </source>
</evidence>
<evidence type="ECO:0000313" key="3">
    <source>
        <dbReference type="Proteomes" id="UP000501237"/>
    </source>
</evidence>
<feature type="region of interest" description="Disordered" evidence="1">
    <location>
        <begin position="1"/>
        <end position="35"/>
    </location>
</feature>
<proteinExistence type="predicted"/>
<dbReference type="EMBL" id="AP022642">
    <property type="protein sequence ID" value="BCA31502.1"/>
    <property type="molecule type" value="Genomic_DNA"/>
</dbReference>
<dbReference type="AlphaFoldDB" id="A0A679GQ11"/>
<accession>A0A679GQ11</accession>
<dbReference type="KEGG" id="poj:PtoMrB4_54790"/>
<evidence type="ECO:0000313" key="2">
    <source>
        <dbReference type="EMBL" id="BCA31502.1"/>
    </source>
</evidence>